<dbReference type="EMBL" id="JANAKD010002561">
    <property type="protein sequence ID" value="KAJ3473323.1"/>
    <property type="molecule type" value="Genomic_DNA"/>
</dbReference>
<proteinExistence type="predicted"/>
<keyword evidence="2" id="KW-1185">Reference proteome</keyword>
<reference evidence="1" key="1">
    <citation type="submission" date="2022-07" db="EMBL/GenBank/DDBJ databases">
        <title>Genome Sequence of Lecanicillium saksenae.</title>
        <authorList>
            <person name="Buettner E."/>
        </authorList>
    </citation>
    <scope>NUCLEOTIDE SEQUENCE</scope>
    <source>
        <strain evidence="1">VT-O1</strain>
    </source>
</reference>
<evidence type="ECO:0000313" key="1">
    <source>
        <dbReference type="EMBL" id="KAJ3473323.1"/>
    </source>
</evidence>
<evidence type="ECO:0000313" key="2">
    <source>
        <dbReference type="Proteomes" id="UP001148737"/>
    </source>
</evidence>
<sequence>MQILAASEAANSFAKCTGNAIERAGDAAERVAALAAGETTDSFAKCVGNATERAGDAAERVAALAAAEKTAQEAVEKRASHGDGVEEVYHAETKAQLDKEGGRVRMAISGWFHIPQPGEDGFVQGEEEKNAKNSSLMQLQGNPAQYDAPQARVVEVAKKAEKEKTGEQGDDDEEAEEFNEADLEFLLKYISPTYLTPDTLGQVSEFFLERSIITLDNFLSKKFSARVREYVEAQEAKALPEESGAIEKTRRGSLPDELRTSQDESPITELLDHVFPSRAFRNWLEVAAHGVVRSHDVIARRFRRGHDYTLATNHEGSPRLELNLSITPTSGWGEEEEKEEEEAEEPEEEEPKGKGKGKATAAEPAKTNGKGKGKAKVEDAEEEVEDIGGQEVYMADDDEEDEDAAVYKASSDEDNILFHQNASWNKLTLVMRDSGTLKFTKYVSRKAAGDRWDIWGLFDIEDQGDDSDEEGDDDDEDGGPSALGQSDIDETFHGFSDSGDDDESD</sequence>
<protein>
    <submittedName>
        <fullName evidence="1">Uncharacterized protein</fullName>
    </submittedName>
</protein>
<accession>A0ACC1QG36</accession>
<dbReference type="Proteomes" id="UP001148737">
    <property type="component" value="Unassembled WGS sequence"/>
</dbReference>
<name>A0ACC1QG36_9HYPO</name>
<gene>
    <name evidence="1" type="ORF">NLG97_g10374</name>
</gene>
<organism evidence="1 2">
    <name type="scientific">Lecanicillium saksenae</name>
    <dbReference type="NCBI Taxonomy" id="468837"/>
    <lineage>
        <taxon>Eukaryota</taxon>
        <taxon>Fungi</taxon>
        <taxon>Dikarya</taxon>
        <taxon>Ascomycota</taxon>
        <taxon>Pezizomycotina</taxon>
        <taxon>Sordariomycetes</taxon>
        <taxon>Hypocreomycetidae</taxon>
        <taxon>Hypocreales</taxon>
        <taxon>Cordycipitaceae</taxon>
        <taxon>Lecanicillium</taxon>
    </lineage>
</organism>
<comment type="caution">
    <text evidence="1">The sequence shown here is derived from an EMBL/GenBank/DDBJ whole genome shotgun (WGS) entry which is preliminary data.</text>
</comment>